<comment type="cofactor">
    <cofactor evidence="1">
        <name>pyridoxal 5'-phosphate</name>
        <dbReference type="ChEBI" id="CHEBI:597326"/>
    </cofactor>
</comment>
<dbReference type="PANTHER" id="PTHR42790:SF2">
    <property type="entry name" value="AROMATIC AMINO ACID AMINOTRANSFERASE 2"/>
    <property type="match status" value="1"/>
</dbReference>
<feature type="domain" description="Aminotransferase class I/classII large" evidence="6">
    <location>
        <begin position="124"/>
        <end position="503"/>
    </location>
</feature>
<evidence type="ECO:0000313" key="7">
    <source>
        <dbReference type="EMBL" id="OVF04899.1"/>
    </source>
</evidence>
<dbReference type="InterPro" id="IPR015421">
    <property type="entry name" value="PyrdxlP-dep_Trfase_major"/>
</dbReference>
<dbReference type="GO" id="GO:0009074">
    <property type="term" value="P:aromatic amino acid family catabolic process"/>
    <property type="evidence" value="ECO:0007669"/>
    <property type="project" value="TreeGrafter"/>
</dbReference>
<comment type="caution">
    <text evidence="7">The sequence shown here is derived from an EMBL/GenBank/DDBJ whole genome shotgun (WGS) entry which is preliminary data.</text>
</comment>
<evidence type="ECO:0000313" key="8">
    <source>
        <dbReference type="Proteomes" id="UP000195602"/>
    </source>
</evidence>
<name>A0AA91SZP8_CLALS</name>
<organism evidence="7 8">
    <name type="scientific">Clavispora lusitaniae</name>
    <name type="common">Candida lusitaniae</name>
    <dbReference type="NCBI Taxonomy" id="36911"/>
    <lineage>
        <taxon>Eukaryota</taxon>
        <taxon>Fungi</taxon>
        <taxon>Dikarya</taxon>
        <taxon>Ascomycota</taxon>
        <taxon>Saccharomycotina</taxon>
        <taxon>Pichiomycetes</taxon>
        <taxon>Metschnikowiaceae</taxon>
        <taxon>Clavispora</taxon>
    </lineage>
</organism>
<sequence length="518" mass="58174">MSHLISERAKARSRIHFTTANLKDAPEGFKPHPAPLVLDFGTPNAGFFPISGIQANVIDYPFQESLALPVGNASLENLNNFNGSSSTVVEDQISKLTINVEAKNRVQIAKRTDDPKLIDLARGLQYSEVEGIPQLRNFTKELIKKVHPPAYDDWTTILSNGAGDGLNKAADCFLNEGEVVLIEEFTFTPFLQNVSNVGAIPVPVKLNLSTTPGESNGIDFEYLKDLLENWDERRPELKGKKPKALYTIATGQNPTGLTQNLEFRKKVYALAEKFDFVIIEDDPYGYLSLPPYSEPTSIYRLSDFLTVDEYLKDHLEPSYLTIDTSGRVLRIETFSKLFAPGLRLGFIVGHKNVIEAISNYANVVTRSSSGTSQLLVNNVIEQSFGGVDGWLEWILKMRHTYTNRRNVLLFGLYQSQAYKAGYIDVIDPRAGMFVSVIIKFPEGVDAIKKIELLQWKFREYGVRVVAGINMAVDRKFSVERGHFFRLTYAPANNDEELVEGAKRFGEAVYDFFQKGLEF</sequence>
<keyword evidence="5" id="KW-0663">Pyridoxal phosphate</keyword>
<reference evidence="7 8" key="1">
    <citation type="submission" date="2017-04" db="EMBL/GenBank/DDBJ databases">
        <title>Draft genome of the yeast Clavispora lusitaniae type strain CBS 6936.</title>
        <authorList>
            <person name="Durrens P."/>
            <person name="Klopp C."/>
            <person name="Biteau N."/>
            <person name="Fitton-Ouhabi V."/>
            <person name="Dementhon K."/>
            <person name="Accoceberry I."/>
            <person name="Sherman D.J."/>
            <person name="Noel T."/>
        </authorList>
    </citation>
    <scope>NUCLEOTIDE SEQUENCE [LARGE SCALE GENOMIC DNA]</scope>
    <source>
        <strain evidence="7 8">CBS 6936</strain>
    </source>
</reference>
<gene>
    <name evidence="7" type="ORF">A9F13_25g00781</name>
</gene>
<evidence type="ECO:0000256" key="3">
    <source>
        <dbReference type="ARBA" id="ARBA00022576"/>
    </source>
</evidence>
<dbReference type="PANTHER" id="PTHR42790">
    <property type="entry name" value="AMINOTRANSFERASE"/>
    <property type="match status" value="1"/>
</dbReference>
<evidence type="ECO:0000256" key="2">
    <source>
        <dbReference type="ARBA" id="ARBA00007441"/>
    </source>
</evidence>
<dbReference type="GO" id="GO:0019878">
    <property type="term" value="P:lysine biosynthetic process via aminoadipic acid"/>
    <property type="evidence" value="ECO:0007669"/>
    <property type="project" value="TreeGrafter"/>
</dbReference>
<dbReference type="InterPro" id="IPR004839">
    <property type="entry name" value="Aminotransferase_I/II_large"/>
</dbReference>
<dbReference type="InterPro" id="IPR050859">
    <property type="entry name" value="Class-I_PLP-dep_aminotransf"/>
</dbReference>
<evidence type="ECO:0000256" key="4">
    <source>
        <dbReference type="ARBA" id="ARBA00022679"/>
    </source>
</evidence>
<dbReference type="KEGG" id="clus:A9F13_25g00781"/>
<dbReference type="EMBL" id="LYUB02000025">
    <property type="protein sequence ID" value="OVF04899.1"/>
    <property type="molecule type" value="Genomic_DNA"/>
</dbReference>
<dbReference type="GO" id="GO:0047536">
    <property type="term" value="F:2-aminoadipate transaminase activity"/>
    <property type="evidence" value="ECO:0007669"/>
    <property type="project" value="TreeGrafter"/>
</dbReference>
<dbReference type="Proteomes" id="UP000195602">
    <property type="component" value="Unassembled WGS sequence"/>
</dbReference>
<comment type="similarity">
    <text evidence="2">Belongs to the class-I pyridoxal-phosphate-dependent aminotransferase family.</text>
</comment>
<dbReference type="Pfam" id="PF00155">
    <property type="entry name" value="Aminotran_1_2"/>
    <property type="match status" value="1"/>
</dbReference>
<dbReference type="AlphaFoldDB" id="A0AA91SZP8"/>
<keyword evidence="3" id="KW-0032">Aminotransferase</keyword>
<dbReference type="GO" id="GO:0006571">
    <property type="term" value="P:tyrosine biosynthetic process"/>
    <property type="evidence" value="ECO:0007669"/>
    <property type="project" value="TreeGrafter"/>
</dbReference>
<dbReference type="GO" id="GO:0030170">
    <property type="term" value="F:pyridoxal phosphate binding"/>
    <property type="evidence" value="ECO:0007669"/>
    <property type="project" value="InterPro"/>
</dbReference>
<dbReference type="GO" id="GO:0008793">
    <property type="term" value="F:aromatic-amino-acid transaminase activity"/>
    <property type="evidence" value="ECO:0007669"/>
    <property type="project" value="TreeGrafter"/>
</dbReference>
<evidence type="ECO:0000259" key="6">
    <source>
        <dbReference type="Pfam" id="PF00155"/>
    </source>
</evidence>
<dbReference type="InterPro" id="IPR015424">
    <property type="entry name" value="PyrdxlP-dep_Trfase"/>
</dbReference>
<accession>A0AA91SZP8</accession>
<evidence type="ECO:0000256" key="5">
    <source>
        <dbReference type="ARBA" id="ARBA00022898"/>
    </source>
</evidence>
<dbReference type="SUPFAM" id="SSF53383">
    <property type="entry name" value="PLP-dependent transferases"/>
    <property type="match status" value="1"/>
</dbReference>
<protein>
    <submittedName>
        <fullName evidence="7">Aromatic-amino-acid:2-oxoglutarate transaminase</fullName>
    </submittedName>
</protein>
<dbReference type="CDD" id="cd00609">
    <property type="entry name" value="AAT_like"/>
    <property type="match status" value="1"/>
</dbReference>
<dbReference type="Gene3D" id="3.40.640.10">
    <property type="entry name" value="Type I PLP-dependent aspartate aminotransferase-like (Major domain)"/>
    <property type="match status" value="1"/>
</dbReference>
<proteinExistence type="inferred from homology"/>
<keyword evidence="4" id="KW-0808">Transferase</keyword>
<evidence type="ECO:0000256" key="1">
    <source>
        <dbReference type="ARBA" id="ARBA00001933"/>
    </source>
</evidence>